<protein>
    <recommendedName>
        <fullName evidence="3">Lipoprotein</fullName>
    </recommendedName>
</protein>
<evidence type="ECO:0000313" key="1">
    <source>
        <dbReference type="EMBL" id="AAU90695.1"/>
    </source>
</evidence>
<evidence type="ECO:0008006" key="3">
    <source>
        <dbReference type="Google" id="ProtNLM"/>
    </source>
</evidence>
<organism evidence="1 2">
    <name type="scientific">Methylococcus capsulatus (strain ATCC 33009 / NCIMB 11132 / Bath)</name>
    <dbReference type="NCBI Taxonomy" id="243233"/>
    <lineage>
        <taxon>Bacteria</taxon>
        <taxon>Pseudomonadati</taxon>
        <taxon>Pseudomonadota</taxon>
        <taxon>Gammaproteobacteria</taxon>
        <taxon>Methylococcales</taxon>
        <taxon>Methylococcaceae</taxon>
        <taxon>Methylococcus</taxon>
    </lineage>
</organism>
<dbReference type="KEGG" id="mca:MCA0188"/>
<name>Q60CC0_METCA</name>
<dbReference type="Pfam" id="PF13698">
    <property type="entry name" value="DUF4156"/>
    <property type="match status" value="1"/>
</dbReference>
<accession>Q60CC0</accession>
<gene>
    <name evidence="1" type="ordered locus">MCA0188</name>
</gene>
<sequence length="151" mass="15652">MQGRSQHSADHLHKQSTPCLAVGGPCMHKCARLVLICSAVLAGCSANPLLPEARAVRIVTSEPAGCEYLGEVTGNQGNFFTGDFTSNANLETGARNGMKNEAARLGANTVLLLTSRAGETGSMRISNGSGSGHVAETNVTYSGIAYKCPGR</sequence>
<evidence type="ECO:0000313" key="2">
    <source>
        <dbReference type="Proteomes" id="UP000006821"/>
    </source>
</evidence>
<dbReference type="HOGENOM" id="CLU_128258_0_0_6"/>
<dbReference type="EMBL" id="AE017282">
    <property type="protein sequence ID" value="AAU90695.1"/>
    <property type="molecule type" value="Genomic_DNA"/>
</dbReference>
<dbReference type="InterPro" id="IPR025294">
    <property type="entry name" value="DUF4156"/>
</dbReference>
<proteinExistence type="predicted"/>
<dbReference type="Proteomes" id="UP000006821">
    <property type="component" value="Chromosome"/>
</dbReference>
<dbReference type="eggNOG" id="ENOG50316V4">
    <property type="taxonomic scope" value="Bacteria"/>
</dbReference>
<dbReference type="AlphaFoldDB" id="Q60CC0"/>
<reference evidence="1 2" key="1">
    <citation type="journal article" date="2004" name="PLoS Biol.">
        <title>Genomic insights into methanotrophy: the complete genome sequence of Methylococcus capsulatus (Bath).</title>
        <authorList>
            <person name="Ward N.L."/>
            <person name="Larsen O."/>
            <person name="Sakwa J."/>
            <person name="Bruseth L."/>
            <person name="Khouri H.M."/>
            <person name="Durkin A.S."/>
            <person name="Dimitrov G."/>
            <person name="Jiang L."/>
            <person name="Scanlan D."/>
            <person name="Kang K.H."/>
            <person name="Lewis M.R."/>
            <person name="Nelson K.E."/>
            <person name="Methe B.A."/>
            <person name="Wu M."/>
            <person name="Heidelberg J.F."/>
            <person name="Paulsen I.T."/>
            <person name="Fouts D.E."/>
            <person name="Ravel J."/>
            <person name="Tettelin H."/>
            <person name="Ren Q."/>
            <person name="Read T.D."/>
            <person name="DeBoy R.T."/>
            <person name="Seshadri R."/>
            <person name="Salzberg S.L."/>
            <person name="Jensen H.B."/>
            <person name="Birkeland N.K."/>
            <person name="Nelson W.C."/>
            <person name="Dodson R.J."/>
            <person name="Grindhaug S.H."/>
            <person name="Holt I.E."/>
            <person name="Eidhammer I."/>
            <person name="Jonasen I."/>
            <person name="Vanaken S."/>
            <person name="Utterback T.R."/>
            <person name="Feldblyum T.V."/>
            <person name="Fraser C.M."/>
            <person name="Lillehaug J.R."/>
            <person name="Eisen J.A."/>
        </authorList>
    </citation>
    <scope>NUCLEOTIDE SEQUENCE [LARGE SCALE GENOMIC DNA]</scope>
    <source>
        <strain evidence="2">ATCC 33009 / NCIMB 11132 / Bath</strain>
    </source>
</reference>